<protein>
    <recommendedName>
        <fullName evidence="4">Aminoacyl-transfer RNA synthetases class-II family profile domain-containing protein</fullName>
    </recommendedName>
</protein>
<sequence>MESYFIREKIIKIVRNFFYSRDFHEVIPPILNSALPLEPHLKPFTTTHTFEDAKEVFYLPMSPEKGIKQMISQGIGNCFAISQSFRNYERIGPLHAHEFLMLEWYRKDATYKDIMAEVEVLLGIIDAQMSRHMMVKNKHFPRFSLELIFEKICGEKLSTLAANDSLLRKIAKEKGFTVERNTTWQELYDQLFVSEIEPILPQEPLFLIDFPARISPLCTVQKNNPFFVERFELYIHGIELANGNTENTDTKSIRAQFEKEHKTTKMPIDEAFLGSLELMKGHTYGGVGLGIDRLAMMYAKNESIHSHIV</sequence>
<dbReference type="Pfam" id="PF00152">
    <property type="entry name" value="tRNA-synt_2"/>
    <property type="match status" value="1"/>
</dbReference>
<organism evidence="5 6">
    <name type="scientific">Candidatus Roizmanbacteria bacterium CG_4_9_14_0_2_um_filter_39_13</name>
    <dbReference type="NCBI Taxonomy" id="1974839"/>
    <lineage>
        <taxon>Bacteria</taxon>
        <taxon>Candidatus Roizmaniibacteriota</taxon>
    </lineage>
</organism>
<dbReference type="GO" id="GO:0005524">
    <property type="term" value="F:ATP binding"/>
    <property type="evidence" value="ECO:0007669"/>
    <property type="project" value="InterPro"/>
</dbReference>
<dbReference type="GO" id="GO:0004824">
    <property type="term" value="F:lysine-tRNA ligase activity"/>
    <property type="evidence" value="ECO:0007669"/>
    <property type="project" value="TreeGrafter"/>
</dbReference>
<dbReference type="GO" id="GO:0005829">
    <property type="term" value="C:cytosol"/>
    <property type="evidence" value="ECO:0007669"/>
    <property type="project" value="TreeGrafter"/>
</dbReference>
<gene>
    <name evidence="5" type="ORF">CO051_05885</name>
</gene>
<comment type="caution">
    <text evidence="5">The sequence shown here is derived from an EMBL/GenBank/DDBJ whole genome shotgun (WGS) entry which is preliminary data.</text>
</comment>
<dbReference type="GO" id="GO:0006430">
    <property type="term" value="P:lysyl-tRNA aminoacylation"/>
    <property type="evidence" value="ECO:0007669"/>
    <property type="project" value="TreeGrafter"/>
</dbReference>
<evidence type="ECO:0000313" key="6">
    <source>
        <dbReference type="Proteomes" id="UP000231383"/>
    </source>
</evidence>
<dbReference type="PANTHER" id="PTHR42918">
    <property type="entry name" value="LYSYL-TRNA SYNTHETASE"/>
    <property type="match status" value="1"/>
</dbReference>
<keyword evidence="2" id="KW-0547">Nucleotide-binding</keyword>
<reference evidence="6" key="1">
    <citation type="submission" date="2017-09" db="EMBL/GenBank/DDBJ databases">
        <title>Depth-based differentiation of microbial function through sediment-hosted aquifers and enrichment of novel symbionts in the deep terrestrial subsurface.</title>
        <authorList>
            <person name="Probst A.J."/>
            <person name="Ladd B."/>
            <person name="Jarett J.K."/>
            <person name="Geller-Mcgrath D.E."/>
            <person name="Sieber C.M.K."/>
            <person name="Emerson J.B."/>
            <person name="Anantharaman K."/>
            <person name="Thomas B.C."/>
            <person name="Malmstrom R."/>
            <person name="Stieglmeier M."/>
            <person name="Klingl A."/>
            <person name="Woyke T."/>
            <person name="Ryan C.M."/>
            <person name="Banfield J.F."/>
        </authorList>
    </citation>
    <scope>NUCLEOTIDE SEQUENCE [LARGE SCALE GENOMIC DNA]</scope>
</reference>
<dbReference type="SUPFAM" id="SSF55681">
    <property type="entry name" value="Class II aaRS and biotin synthetases"/>
    <property type="match status" value="1"/>
</dbReference>
<dbReference type="GO" id="GO:0000049">
    <property type="term" value="F:tRNA binding"/>
    <property type="evidence" value="ECO:0007669"/>
    <property type="project" value="TreeGrafter"/>
</dbReference>
<keyword evidence="3" id="KW-0067">ATP-binding</keyword>
<accession>A0A2M8EX14</accession>
<evidence type="ECO:0000313" key="5">
    <source>
        <dbReference type="EMBL" id="PJC30414.1"/>
    </source>
</evidence>
<name>A0A2M8EX14_9BACT</name>
<dbReference type="Gene3D" id="3.30.930.10">
    <property type="entry name" value="Bira Bifunctional Protein, Domain 2"/>
    <property type="match status" value="1"/>
</dbReference>
<keyword evidence="1" id="KW-0436">Ligase</keyword>
<dbReference type="EMBL" id="PFSC01000154">
    <property type="protein sequence ID" value="PJC30414.1"/>
    <property type="molecule type" value="Genomic_DNA"/>
</dbReference>
<dbReference type="InterPro" id="IPR004364">
    <property type="entry name" value="Aa-tRNA-synt_II"/>
</dbReference>
<dbReference type="InterPro" id="IPR006195">
    <property type="entry name" value="aa-tRNA-synth_II"/>
</dbReference>
<evidence type="ECO:0000259" key="4">
    <source>
        <dbReference type="PROSITE" id="PS50862"/>
    </source>
</evidence>
<evidence type="ECO:0000256" key="1">
    <source>
        <dbReference type="ARBA" id="ARBA00022598"/>
    </source>
</evidence>
<dbReference type="PANTHER" id="PTHR42918:SF6">
    <property type="entry name" value="ELONGATION FACTOR P--(R)-BETA-LYSINE LIGASE"/>
    <property type="match status" value="1"/>
</dbReference>
<proteinExistence type="predicted"/>
<evidence type="ECO:0000256" key="3">
    <source>
        <dbReference type="ARBA" id="ARBA00022840"/>
    </source>
</evidence>
<feature type="domain" description="Aminoacyl-transfer RNA synthetases class-II family profile" evidence="4">
    <location>
        <begin position="1"/>
        <end position="309"/>
    </location>
</feature>
<evidence type="ECO:0000256" key="2">
    <source>
        <dbReference type="ARBA" id="ARBA00022741"/>
    </source>
</evidence>
<dbReference type="PROSITE" id="PS50862">
    <property type="entry name" value="AA_TRNA_LIGASE_II"/>
    <property type="match status" value="1"/>
</dbReference>
<dbReference type="AlphaFoldDB" id="A0A2M8EX14"/>
<dbReference type="Proteomes" id="UP000231383">
    <property type="component" value="Unassembled WGS sequence"/>
</dbReference>
<dbReference type="InterPro" id="IPR045864">
    <property type="entry name" value="aa-tRNA-synth_II/BPL/LPL"/>
</dbReference>